<evidence type="ECO:0000313" key="1">
    <source>
        <dbReference type="EMBL" id="SVC57266.1"/>
    </source>
</evidence>
<dbReference type="EMBL" id="UINC01098611">
    <property type="protein sequence ID" value="SVC57266.1"/>
    <property type="molecule type" value="Genomic_DNA"/>
</dbReference>
<name>A0A382N864_9ZZZZ</name>
<protein>
    <submittedName>
        <fullName evidence="1">Uncharacterized protein</fullName>
    </submittedName>
</protein>
<organism evidence="1">
    <name type="scientific">marine metagenome</name>
    <dbReference type="NCBI Taxonomy" id="408172"/>
    <lineage>
        <taxon>unclassified sequences</taxon>
        <taxon>metagenomes</taxon>
        <taxon>ecological metagenomes</taxon>
    </lineage>
</organism>
<dbReference type="AlphaFoldDB" id="A0A382N864"/>
<sequence>MTEGEKNRDKEIYGISSILIREHDEEALIKSAMRGNVIELFQPGFDAHLRLFN</sequence>
<accession>A0A382N864</accession>
<gene>
    <name evidence="1" type="ORF">METZ01_LOCUS310120</name>
</gene>
<reference evidence="1" key="1">
    <citation type="submission" date="2018-05" db="EMBL/GenBank/DDBJ databases">
        <authorList>
            <person name="Lanie J.A."/>
            <person name="Ng W.-L."/>
            <person name="Kazmierczak K.M."/>
            <person name="Andrzejewski T.M."/>
            <person name="Davidsen T.M."/>
            <person name="Wayne K.J."/>
            <person name="Tettelin H."/>
            <person name="Glass J.I."/>
            <person name="Rusch D."/>
            <person name="Podicherti R."/>
            <person name="Tsui H.-C.T."/>
            <person name="Winkler M.E."/>
        </authorList>
    </citation>
    <scope>NUCLEOTIDE SEQUENCE</scope>
</reference>
<proteinExistence type="predicted"/>